<name>W1NRJ4_AMBTC</name>
<proteinExistence type="predicted"/>
<evidence type="ECO:0000313" key="2">
    <source>
        <dbReference type="Proteomes" id="UP000017836"/>
    </source>
</evidence>
<keyword evidence="2" id="KW-1185">Reference proteome</keyword>
<evidence type="ECO:0000313" key="1">
    <source>
        <dbReference type="EMBL" id="ERM97329.1"/>
    </source>
</evidence>
<sequence>MAIEGEKSRTTMGHVVVIDHATIVHTKKRRCAVMVHVKKRRCTVIAHAKKRRHVVIVQAKKRIVHAKTMRHIAVGAVKARNDTGGKTTCTRELKDGQCHVSIVS</sequence>
<gene>
    <name evidence="1" type="ORF">AMTR_s00073p00110620</name>
</gene>
<organism evidence="1 2">
    <name type="scientific">Amborella trichopoda</name>
    <dbReference type="NCBI Taxonomy" id="13333"/>
    <lineage>
        <taxon>Eukaryota</taxon>
        <taxon>Viridiplantae</taxon>
        <taxon>Streptophyta</taxon>
        <taxon>Embryophyta</taxon>
        <taxon>Tracheophyta</taxon>
        <taxon>Spermatophyta</taxon>
        <taxon>Magnoliopsida</taxon>
        <taxon>Amborellales</taxon>
        <taxon>Amborellaceae</taxon>
        <taxon>Amborella</taxon>
    </lineage>
</organism>
<dbReference type="Proteomes" id="UP000017836">
    <property type="component" value="Unassembled WGS sequence"/>
</dbReference>
<protein>
    <submittedName>
        <fullName evidence="1">Uncharacterized protein</fullName>
    </submittedName>
</protein>
<dbReference type="AlphaFoldDB" id="W1NRJ4"/>
<dbReference type="HOGENOM" id="CLU_2253747_0_0_1"/>
<dbReference type="Gramene" id="ERM97329">
    <property type="protein sequence ID" value="ERM97329"/>
    <property type="gene ID" value="AMTR_s00073p00110620"/>
</dbReference>
<accession>W1NRJ4</accession>
<reference evidence="2" key="1">
    <citation type="journal article" date="2013" name="Science">
        <title>The Amborella genome and the evolution of flowering plants.</title>
        <authorList>
            <consortium name="Amborella Genome Project"/>
        </authorList>
    </citation>
    <scope>NUCLEOTIDE SEQUENCE [LARGE SCALE GENOMIC DNA]</scope>
</reference>
<dbReference type="EMBL" id="KI396509">
    <property type="protein sequence ID" value="ERM97329.1"/>
    <property type="molecule type" value="Genomic_DNA"/>
</dbReference>